<dbReference type="WBParaSite" id="JU765_v2.g4847.t1">
    <property type="protein sequence ID" value="JU765_v2.g4847.t1"/>
    <property type="gene ID" value="JU765_v2.g4847"/>
</dbReference>
<evidence type="ECO:0000313" key="2">
    <source>
        <dbReference type="WBParaSite" id="JU765_v2.g4847.t1"/>
    </source>
</evidence>
<evidence type="ECO:0000313" key="1">
    <source>
        <dbReference type="Proteomes" id="UP000887576"/>
    </source>
</evidence>
<name>A0AC34R9H7_9BILA</name>
<dbReference type="Proteomes" id="UP000887576">
    <property type="component" value="Unplaced"/>
</dbReference>
<organism evidence="1 2">
    <name type="scientific">Panagrolaimus sp. JU765</name>
    <dbReference type="NCBI Taxonomy" id="591449"/>
    <lineage>
        <taxon>Eukaryota</taxon>
        <taxon>Metazoa</taxon>
        <taxon>Ecdysozoa</taxon>
        <taxon>Nematoda</taxon>
        <taxon>Chromadorea</taxon>
        <taxon>Rhabditida</taxon>
        <taxon>Tylenchina</taxon>
        <taxon>Panagrolaimomorpha</taxon>
        <taxon>Panagrolaimoidea</taxon>
        <taxon>Panagrolaimidae</taxon>
        <taxon>Panagrolaimus</taxon>
    </lineage>
</organism>
<sequence>MMTTDPKQKTTNCLSKFFNFVGIVSEQAEILADFCGKHSPSQFMIPRSLQKEGIRKFLDILKVRFFKNQIFKKRLESYQQLLPSKNGENADQNANSENILATKVVGESEKKLIENDKFIENCADKNAEIISGPIQQNTNACEIKGSSVISNTDGLVDGLVEDGVDGSVDDEVDETVENGIDKLVECEVDEKIEKLVQNQKYIKQDSFVVGKVKKFTVNIVDGVIKVDPVCLSGESSNPSRSSEIKKTIRENTWKPETGTVLPKCRSGLSLQKKITNATVSPTNEQTSSSTITEQDIEVTVKGHLEEFDMKEWLTIFKIEALLETESQILFKYTPGSFVEEARNFALSRKTPLEIIFPEQFVVQDNNDGELPTIQQKFWHEIDCRKDHDVYE</sequence>
<protein>
    <submittedName>
        <fullName evidence="2">Uncharacterized protein</fullName>
    </submittedName>
</protein>
<proteinExistence type="predicted"/>
<accession>A0AC34R9H7</accession>
<reference evidence="2" key="1">
    <citation type="submission" date="2022-11" db="UniProtKB">
        <authorList>
            <consortium name="WormBaseParasite"/>
        </authorList>
    </citation>
    <scope>IDENTIFICATION</scope>
</reference>